<protein>
    <submittedName>
        <fullName evidence="2">Uncharacterized protein</fullName>
    </submittedName>
</protein>
<evidence type="ECO:0000313" key="2">
    <source>
        <dbReference type="EMBL" id="KAA1091649.1"/>
    </source>
</evidence>
<dbReference type="EMBL" id="VSWC01000092">
    <property type="protein sequence ID" value="KAA1091649.1"/>
    <property type="molecule type" value="Genomic_DNA"/>
</dbReference>
<dbReference type="OrthoDB" id="2495137at2759"/>
<gene>
    <name evidence="2" type="ORF">PGT21_036523</name>
</gene>
<keyword evidence="3" id="KW-1185">Reference proteome</keyword>
<dbReference type="Proteomes" id="UP000324748">
    <property type="component" value="Unassembled WGS sequence"/>
</dbReference>
<evidence type="ECO:0000256" key="1">
    <source>
        <dbReference type="SAM" id="MobiDB-lite"/>
    </source>
</evidence>
<comment type="caution">
    <text evidence="2">The sequence shown here is derived from an EMBL/GenBank/DDBJ whole genome shotgun (WGS) entry which is preliminary data.</text>
</comment>
<evidence type="ECO:0000313" key="3">
    <source>
        <dbReference type="Proteomes" id="UP000324748"/>
    </source>
</evidence>
<sequence length="257" mass="28056">MMPCCGPPSNAIAQINIPRKIRSELQPGDQCFFSGRLIGLNNAGTTPIIQCNPEDVTRVPAADRDLLAPTDPNKVYVEGLGIVIKREELKTEPVLKYPPIMCTVKHNDWDQAKQEDVEFKVRYIIPPTTLLKSHALIQKGCEVSIAGYLINNPASSHEPWLVQTTGVSVLKNPPRFRKKEMKVPNKKSIGPAKKTSQGALPKRVPSSGPECCCKADRGEGSSSGSTLYQRIIPARCSADPIPGFEGLDIKGKGKEKC</sequence>
<feature type="region of interest" description="Disordered" evidence="1">
    <location>
        <begin position="179"/>
        <end position="208"/>
    </location>
</feature>
<dbReference type="AlphaFoldDB" id="A0A5B0NUY0"/>
<proteinExistence type="predicted"/>
<accession>A0A5B0NUY0</accession>
<reference evidence="2 3" key="1">
    <citation type="submission" date="2019-05" db="EMBL/GenBank/DDBJ databases">
        <title>Emergence of the Ug99 lineage of the wheat stem rust pathogen through somatic hybridization.</title>
        <authorList>
            <person name="Li F."/>
            <person name="Upadhyaya N.M."/>
            <person name="Sperschneider J."/>
            <person name="Matny O."/>
            <person name="Nguyen-Phuc H."/>
            <person name="Mago R."/>
            <person name="Raley C."/>
            <person name="Miller M.E."/>
            <person name="Silverstein K.A.T."/>
            <person name="Henningsen E."/>
            <person name="Hirsch C.D."/>
            <person name="Visser B."/>
            <person name="Pretorius Z.A."/>
            <person name="Steffenson B.J."/>
            <person name="Schwessinger B."/>
            <person name="Dodds P.N."/>
            <person name="Figueroa M."/>
        </authorList>
    </citation>
    <scope>NUCLEOTIDE SEQUENCE [LARGE SCALE GENOMIC DNA]</scope>
    <source>
        <strain evidence="2">21-0</strain>
    </source>
</reference>
<organism evidence="2 3">
    <name type="scientific">Puccinia graminis f. sp. tritici</name>
    <dbReference type="NCBI Taxonomy" id="56615"/>
    <lineage>
        <taxon>Eukaryota</taxon>
        <taxon>Fungi</taxon>
        <taxon>Dikarya</taxon>
        <taxon>Basidiomycota</taxon>
        <taxon>Pucciniomycotina</taxon>
        <taxon>Pucciniomycetes</taxon>
        <taxon>Pucciniales</taxon>
        <taxon>Pucciniaceae</taxon>
        <taxon>Puccinia</taxon>
    </lineage>
</organism>
<name>A0A5B0NUY0_PUCGR</name>